<dbReference type="GO" id="GO:0003700">
    <property type="term" value="F:DNA-binding transcription factor activity"/>
    <property type="evidence" value="ECO:0007669"/>
    <property type="project" value="InterPro"/>
</dbReference>
<dbReference type="GO" id="GO:0043565">
    <property type="term" value="F:sequence-specific DNA binding"/>
    <property type="evidence" value="ECO:0007669"/>
    <property type="project" value="InterPro"/>
</dbReference>
<evidence type="ECO:0000256" key="6">
    <source>
        <dbReference type="ARBA" id="ARBA00023015"/>
    </source>
</evidence>
<dbReference type="InterPro" id="IPR018060">
    <property type="entry name" value="HTH_AraC"/>
</dbReference>
<protein>
    <recommendedName>
        <fullName evidence="2">Stage 0 sporulation protein A homolog</fullName>
    </recommendedName>
</protein>
<evidence type="ECO:0000256" key="3">
    <source>
        <dbReference type="ARBA" id="ARBA00022490"/>
    </source>
</evidence>
<feature type="domain" description="Response regulatory" evidence="12">
    <location>
        <begin position="9"/>
        <end position="126"/>
    </location>
</feature>
<dbReference type="InterPro" id="IPR018062">
    <property type="entry name" value="HTH_AraC-typ_CS"/>
</dbReference>
<dbReference type="Proteomes" id="UP000481852">
    <property type="component" value="Unassembled WGS sequence"/>
</dbReference>
<feature type="domain" description="HTH araC/xylS-type" evidence="11">
    <location>
        <begin position="411"/>
        <end position="509"/>
    </location>
</feature>
<evidence type="ECO:0000313" key="14">
    <source>
        <dbReference type="Proteomes" id="UP000481852"/>
    </source>
</evidence>
<dbReference type="InterPro" id="IPR011006">
    <property type="entry name" value="CheY-like_superfamily"/>
</dbReference>
<accession>A0A6L5X2A5</accession>
<dbReference type="Gene3D" id="3.40.50.2300">
    <property type="match status" value="1"/>
</dbReference>
<dbReference type="Pfam" id="PF12833">
    <property type="entry name" value="HTH_18"/>
    <property type="match status" value="1"/>
</dbReference>
<dbReference type="PROSITE" id="PS01124">
    <property type="entry name" value="HTH_ARAC_FAMILY_2"/>
    <property type="match status" value="1"/>
</dbReference>
<evidence type="ECO:0000256" key="10">
    <source>
        <dbReference type="PROSITE-ProRule" id="PRU00169"/>
    </source>
</evidence>
<comment type="subcellular location">
    <subcellularLocation>
        <location evidence="1">Cytoplasm</location>
    </subcellularLocation>
</comment>
<evidence type="ECO:0000256" key="8">
    <source>
        <dbReference type="ARBA" id="ARBA00023163"/>
    </source>
</evidence>
<feature type="modified residue" description="4-aspartylphosphate" evidence="10">
    <location>
        <position position="61"/>
    </location>
</feature>
<dbReference type="InterPro" id="IPR001789">
    <property type="entry name" value="Sig_transdc_resp-reg_receiver"/>
</dbReference>
<dbReference type="GO" id="GO:0005737">
    <property type="term" value="C:cytoplasm"/>
    <property type="evidence" value="ECO:0007669"/>
    <property type="project" value="UniProtKB-SubCell"/>
</dbReference>
<keyword evidence="3" id="KW-0963">Cytoplasm</keyword>
<dbReference type="GO" id="GO:0000160">
    <property type="term" value="P:phosphorelay signal transduction system"/>
    <property type="evidence" value="ECO:0007669"/>
    <property type="project" value="UniProtKB-KW"/>
</dbReference>
<dbReference type="Gene3D" id="1.10.10.60">
    <property type="entry name" value="Homeodomain-like"/>
    <property type="match status" value="2"/>
</dbReference>
<dbReference type="SMART" id="SM00448">
    <property type="entry name" value="REC"/>
    <property type="match status" value="1"/>
</dbReference>
<evidence type="ECO:0000313" key="13">
    <source>
        <dbReference type="EMBL" id="MSS13755.1"/>
    </source>
</evidence>
<dbReference type="InterPro" id="IPR020449">
    <property type="entry name" value="Tscrpt_reg_AraC-type_HTH"/>
</dbReference>
<keyword evidence="14" id="KW-1185">Reference proteome</keyword>
<dbReference type="SUPFAM" id="SSF52172">
    <property type="entry name" value="CheY-like"/>
    <property type="match status" value="1"/>
</dbReference>
<evidence type="ECO:0000256" key="2">
    <source>
        <dbReference type="ARBA" id="ARBA00018672"/>
    </source>
</evidence>
<dbReference type="Pfam" id="PF00072">
    <property type="entry name" value="Response_reg"/>
    <property type="match status" value="1"/>
</dbReference>
<keyword evidence="5" id="KW-0902">Two-component regulatory system</keyword>
<dbReference type="PANTHER" id="PTHR42713:SF3">
    <property type="entry name" value="TRANSCRIPTIONAL REGULATORY PROTEIN HPTR"/>
    <property type="match status" value="1"/>
</dbReference>
<evidence type="ECO:0000259" key="12">
    <source>
        <dbReference type="PROSITE" id="PS50110"/>
    </source>
</evidence>
<comment type="caution">
    <text evidence="13">The sequence shown here is derived from an EMBL/GenBank/DDBJ whole genome shotgun (WGS) entry which is preliminary data.</text>
</comment>
<proteinExistence type="predicted"/>
<dbReference type="CDD" id="cd17536">
    <property type="entry name" value="REC_YesN-like"/>
    <property type="match status" value="1"/>
</dbReference>
<dbReference type="PROSITE" id="PS00041">
    <property type="entry name" value="HTH_ARAC_FAMILY_1"/>
    <property type="match status" value="1"/>
</dbReference>
<keyword evidence="7" id="KW-0238">DNA-binding</keyword>
<organism evidence="13 14">
    <name type="scientific">Porcincola intestinalis</name>
    <dbReference type="NCBI Taxonomy" id="2606632"/>
    <lineage>
        <taxon>Bacteria</taxon>
        <taxon>Bacillati</taxon>
        <taxon>Bacillota</taxon>
        <taxon>Clostridia</taxon>
        <taxon>Lachnospirales</taxon>
        <taxon>Lachnospiraceae</taxon>
        <taxon>Porcincola</taxon>
    </lineage>
</organism>
<dbReference type="SUPFAM" id="SSF46689">
    <property type="entry name" value="Homeodomain-like"/>
    <property type="match status" value="1"/>
</dbReference>
<keyword evidence="6" id="KW-0805">Transcription regulation</keyword>
<evidence type="ECO:0000256" key="9">
    <source>
        <dbReference type="ARBA" id="ARBA00024867"/>
    </source>
</evidence>
<evidence type="ECO:0000256" key="1">
    <source>
        <dbReference type="ARBA" id="ARBA00004496"/>
    </source>
</evidence>
<dbReference type="InterPro" id="IPR051552">
    <property type="entry name" value="HptR"/>
</dbReference>
<dbReference type="PANTHER" id="PTHR42713">
    <property type="entry name" value="HISTIDINE KINASE-RELATED"/>
    <property type="match status" value="1"/>
</dbReference>
<dbReference type="PROSITE" id="PS50110">
    <property type="entry name" value="RESPONSE_REGULATORY"/>
    <property type="match status" value="1"/>
</dbReference>
<dbReference type="SMART" id="SM00342">
    <property type="entry name" value="HTH_ARAC"/>
    <property type="match status" value="1"/>
</dbReference>
<gene>
    <name evidence="13" type="ORF">FYJ35_01620</name>
</gene>
<evidence type="ECO:0000256" key="7">
    <source>
        <dbReference type="ARBA" id="ARBA00023125"/>
    </source>
</evidence>
<dbReference type="AlphaFoldDB" id="A0A6L5X2A5"/>
<dbReference type="InterPro" id="IPR009057">
    <property type="entry name" value="Homeodomain-like_sf"/>
</dbReference>
<evidence type="ECO:0000256" key="5">
    <source>
        <dbReference type="ARBA" id="ARBA00023012"/>
    </source>
</evidence>
<evidence type="ECO:0000259" key="11">
    <source>
        <dbReference type="PROSITE" id="PS01124"/>
    </source>
</evidence>
<name>A0A6L5X2A5_9FIRM</name>
<reference evidence="13 14" key="1">
    <citation type="submission" date="2019-08" db="EMBL/GenBank/DDBJ databases">
        <title>In-depth cultivation of the pig gut microbiome towards novel bacterial diversity and tailored functional studies.</title>
        <authorList>
            <person name="Wylensek D."/>
            <person name="Hitch T.C.A."/>
            <person name="Clavel T."/>
        </authorList>
    </citation>
    <scope>NUCLEOTIDE SEQUENCE [LARGE SCALE GENOMIC DNA]</scope>
    <source>
        <strain evidence="13 14">Oil+RF-744-WCA-WT-11</strain>
    </source>
</reference>
<comment type="function">
    <text evidence="9">May play the central regulatory role in sporulation. It may be an element of the effector pathway responsible for the activation of sporulation genes in response to nutritional stress. Spo0A may act in concert with spo0H (a sigma factor) to control the expression of some genes that are critical to the sporulation process.</text>
</comment>
<keyword evidence="4 10" id="KW-0597">Phosphoprotein</keyword>
<dbReference type="EMBL" id="VULZ01000001">
    <property type="protein sequence ID" value="MSS13755.1"/>
    <property type="molecule type" value="Genomic_DNA"/>
</dbReference>
<keyword evidence="8" id="KW-0804">Transcription</keyword>
<dbReference type="PRINTS" id="PR00032">
    <property type="entry name" value="HTHARAC"/>
</dbReference>
<sequence length="511" mass="59133">MIMKENVLKVLIVEDEIRIREGLGKLLSRSGGRYDVVMEAGNGVEGLQAIFQLKPDIVITDIRMPDMDGLEMLEQMVQAGIHTKAIVLSAFSEFEYARSAMKLGVTEYLLKPIAYNELMQSLENVTFQIEKERLEKPEQIGTPEQIFFYVLSGKLTVDEQTEAYLESRYHIDCHEKMSLLCAYHGGDVSSEDTRRYIRHVFSSYPGLDCYYPDLVYRNTVTVVVRGYRDLKDLERWMQQQILQRSPKKMAAGWVEVDDLNALGEGFSLLYPYLDWNISMDNQVLICYPQIKNVQTASCNYPIDLEMQMRTAICSDDQAREQELMKEFHSSFRDGKIYAPKEIKESYVRFLWNIIAIAKEVGKVQVSQINQQELLSRIMNAKLREELTDASSLVLEKLTGTQDTDTTHLTVKRMKSMIHEFYQTGIMLDEISRKLDMTPEYLGTLFHRETGTTFSNYVKNYRISKAKELLVGTNLKLYEVAEKVGYSDPKYFSRVFKEITGQLPVEYRRNVK</sequence>
<evidence type="ECO:0000256" key="4">
    <source>
        <dbReference type="ARBA" id="ARBA00022553"/>
    </source>
</evidence>